<dbReference type="GO" id="GO:0032126">
    <property type="term" value="C:eisosome"/>
    <property type="evidence" value="ECO:0007669"/>
    <property type="project" value="TreeGrafter"/>
</dbReference>
<proteinExistence type="predicted"/>
<dbReference type="GO" id="GO:0005886">
    <property type="term" value="C:plasma membrane"/>
    <property type="evidence" value="ECO:0007669"/>
    <property type="project" value="TreeGrafter"/>
</dbReference>
<feature type="transmembrane region" description="Helical" evidence="5">
    <location>
        <begin position="157"/>
        <end position="175"/>
    </location>
</feature>
<keyword evidence="3 5" id="KW-1133">Transmembrane helix</keyword>
<keyword evidence="2 5" id="KW-0812">Transmembrane</keyword>
<dbReference type="GO" id="GO:0070941">
    <property type="term" value="P:eisosome assembly"/>
    <property type="evidence" value="ECO:0007669"/>
    <property type="project" value="TreeGrafter"/>
</dbReference>
<keyword evidence="8" id="KW-1185">Reference proteome</keyword>
<organism evidence="7 8">
    <name type="scientific">Pseudopithomyces chartarum</name>
    <dbReference type="NCBI Taxonomy" id="1892770"/>
    <lineage>
        <taxon>Eukaryota</taxon>
        <taxon>Fungi</taxon>
        <taxon>Dikarya</taxon>
        <taxon>Ascomycota</taxon>
        <taxon>Pezizomycotina</taxon>
        <taxon>Dothideomycetes</taxon>
        <taxon>Pleosporomycetidae</taxon>
        <taxon>Pleosporales</taxon>
        <taxon>Massarineae</taxon>
        <taxon>Didymosphaeriaceae</taxon>
        <taxon>Pseudopithomyces</taxon>
    </lineage>
</organism>
<feature type="domain" description="MARVEL" evidence="6">
    <location>
        <begin position="9"/>
        <end position="169"/>
    </location>
</feature>
<dbReference type="AlphaFoldDB" id="A0AAN6RM62"/>
<feature type="transmembrane region" description="Helical" evidence="5">
    <location>
        <begin position="43"/>
        <end position="64"/>
    </location>
</feature>
<dbReference type="InterPro" id="IPR008253">
    <property type="entry name" value="Marvel"/>
</dbReference>
<sequence length="179" mass="19146">MSSGSPLVNFVLRGFQLVFASVVLGLSVSLVRAQAEGSNSPISLRYASFVGGLTFIAAIIGIAAEWVSVLQGKVGLLIDGIVTLVNVAGGVLLAIQIGGAKCSDKSDRYRFDVLLKNHLFTGGCAKTDDGVEICYNWLPGRENQLNARCMMCQADTVFMFFIVAVLLASGTMSFLRMKR</sequence>
<reference evidence="7 8" key="1">
    <citation type="submission" date="2021-02" db="EMBL/GenBank/DDBJ databases">
        <title>Genome assembly of Pseudopithomyces chartarum.</title>
        <authorList>
            <person name="Jauregui R."/>
            <person name="Singh J."/>
            <person name="Voisey C."/>
        </authorList>
    </citation>
    <scope>NUCLEOTIDE SEQUENCE [LARGE SCALE GENOMIC DNA]</scope>
    <source>
        <strain evidence="7 8">AGR01</strain>
    </source>
</reference>
<dbReference type="EMBL" id="WVTA01000001">
    <property type="protein sequence ID" value="KAK3217433.1"/>
    <property type="molecule type" value="Genomic_DNA"/>
</dbReference>
<evidence type="ECO:0000256" key="1">
    <source>
        <dbReference type="ARBA" id="ARBA00004141"/>
    </source>
</evidence>
<dbReference type="Pfam" id="PF01284">
    <property type="entry name" value="MARVEL"/>
    <property type="match status" value="1"/>
</dbReference>
<dbReference type="InterPro" id="IPR052649">
    <property type="entry name" value="NCE102-like"/>
</dbReference>
<evidence type="ECO:0000313" key="7">
    <source>
        <dbReference type="EMBL" id="KAK3217433.1"/>
    </source>
</evidence>
<dbReference type="PANTHER" id="PTHR28165">
    <property type="entry name" value="NON-CLASSICAL EXPORT PROTEIN 2-RELATED"/>
    <property type="match status" value="1"/>
</dbReference>
<keyword evidence="4 5" id="KW-0472">Membrane</keyword>
<evidence type="ECO:0000256" key="2">
    <source>
        <dbReference type="ARBA" id="ARBA00022692"/>
    </source>
</evidence>
<evidence type="ECO:0000256" key="5">
    <source>
        <dbReference type="SAM" id="Phobius"/>
    </source>
</evidence>
<comment type="subcellular location">
    <subcellularLocation>
        <location evidence="1">Membrane</location>
        <topology evidence="1">Multi-pass membrane protein</topology>
    </subcellularLocation>
</comment>
<feature type="transmembrane region" description="Helical" evidence="5">
    <location>
        <begin position="76"/>
        <end position="97"/>
    </location>
</feature>
<dbReference type="Proteomes" id="UP001280581">
    <property type="component" value="Unassembled WGS sequence"/>
</dbReference>
<gene>
    <name evidence="7" type="ORF">GRF29_1g3057418</name>
</gene>
<evidence type="ECO:0000256" key="4">
    <source>
        <dbReference type="ARBA" id="ARBA00023136"/>
    </source>
</evidence>
<name>A0AAN6RM62_9PLEO</name>
<evidence type="ECO:0000313" key="8">
    <source>
        <dbReference type="Proteomes" id="UP001280581"/>
    </source>
</evidence>
<comment type="caution">
    <text evidence="7">The sequence shown here is derived from an EMBL/GenBank/DDBJ whole genome shotgun (WGS) entry which is preliminary data.</text>
</comment>
<accession>A0AAN6RM62</accession>
<evidence type="ECO:0000256" key="3">
    <source>
        <dbReference type="ARBA" id="ARBA00022989"/>
    </source>
</evidence>
<protein>
    <recommendedName>
        <fullName evidence="6">MARVEL domain-containing protein</fullName>
    </recommendedName>
</protein>
<dbReference type="PANTHER" id="PTHR28165:SF2">
    <property type="entry name" value="MARVEL DOMAIN-CONTAINING PROTEIN"/>
    <property type="match status" value="1"/>
</dbReference>
<dbReference type="GO" id="GO:0072659">
    <property type="term" value="P:protein localization to plasma membrane"/>
    <property type="evidence" value="ECO:0007669"/>
    <property type="project" value="TreeGrafter"/>
</dbReference>
<evidence type="ECO:0000259" key="6">
    <source>
        <dbReference type="Pfam" id="PF01284"/>
    </source>
</evidence>